<accession>A0A2P2LK55</accession>
<protein>
    <submittedName>
        <fullName evidence="2">Protein CTR9 homolog</fullName>
    </submittedName>
</protein>
<evidence type="ECO:0000256" key="1">
    <source>
        <dbReference type="SAM" id="MobiDB-lite"/>
    </source>
</evidence>
<name>A0A2P2LK55_RHIMU</name>
<evidence type="ECO:0000313" key="2">
    <source>
        <dbReference type="EMBL" id="MBX18353.1"/>
    </source>
</evidence>
<organism evidence="2">
    <name type="scientific">Rhizophora mucronata</name>
    <name type="common">Asiatic mangrove</name>
    <dbReference type="NCBI Taxonomy" id="61149"/>
    <lineage>
        <taxon>Eukaryota</taxon>
        <taxon>Viridiplantae</taxon>
        <taxon>Streptophyta</taxon>
        <taxon>Embryophyta</taxon>
        <taxon>Tracheophyta</taxon>
        <taxon>Spermatophyta</taxon>
        <taxon>Magnoliopsida</taxon>
        <taxon>eudicotyledons</taxon>
        <taxon>Gunneridae</taxon>
        <taxon>Pentapetalae</taxon>
        <taxon>rosids</taxon>
        <taxon>fabids</taxon>
        <taxon>Malpighiales</taxon>
        <taxon>Rhizophoraceae</taxon>
        <taxon>Rhizophora</taxon>
    </lineage>
</organism>
<sequence>MHAMPSYTLPKNPYNGHDCTQHMPDPKGQICYHDPPLRRS</sequence>
<reference evidence="2" key="1">
    <citation type="submission" date="2018-02" db="EMBL/GenBank/DDBJ databases">
        <title>Rhizophora mucronata_Transcriptome.</title>
        <authorList>
            <person name="Meera S.P."/>
            <person name="Sreeshan A."/>
            <person name="Augustine A."/>
        </authorList>
    </citation>
    <scope>NUCLEOTIDE SEQUENCE</scope>
    <source>
        <tissue evidence="2">Leaf</tissue>
    </source>
</reference>
<dbReference type="AlphaFoldDB" id="A0A2P2LK55"/>
<feature type="region of interest" description="Disordered" evidence="1">
    <location>
        <begin position="1"/>
        <end position="40"/>
    </location>
</feature>
<dbReference type="EMBL" id="GGEC01037869">
    <property type="protein sequence ID" value="MBX18353.1"/>
    <property type="molecule type" value="Transcribed_RNA"/>
</dbReference>
<proteinExistence type="predicted"/>